<protein>
    <submittedName>
        <fullName evidence="2">Uncharacterized protein</fullName>
    </submittedName>
</protein>
<dbReference type="AlphaFoldDB" id="A0A5C7IYX1"/>
<reference evidence="3" key="1">
    <citation type="journal article" date="2019" name="Gigascience">
        <title>De novo genome assembly of the endangered Acer yangbiense, a plant species with extremely small populations endemic to Yunnan Province, China.</title>
        <authorList>
            <person name="Yang J."/>
            <person name="Wariss H.M."/>
            <person name="Tao L."/>
            <person name="Zhang R."/>
            <person name="Yun Q."/>
            <person name="Hollingsworth P."/>
            <person name="Dao Z."/>
            <person name="Luo G."/>
            <person name="Guo H."/>
            <person name="Ma Y."/>
            <person name="Sun W."/>
        </authorList>
    </citation>
    <scope>NUCLEOTIDE SEQUENCE [LARGE SCALE GENOMIC DNA]</scope>
    <source>
        <strain evidence="3">cv. Malutang</strain>
    </source>
</reference>
<evidence type="ECO:0000313" key="2">
    <source>
        <dbReference type="EMBL" id="TXG74084.1"/>
    </source>
</evidence>
<sequence>MIEHYDSKKFSGEIKKNLEKCLLAMDAFEKKSEEREKQLQLRVEELEKQLQLHEEIQFDSEKERFIKPDRMVMNGFVLLPENNILTHVSLLKKKKKKKKKKENHAQIERKTIDQLEMKFETSEKKMDVVMNDLKKKEEKMQEMVELIKTLTVKHCKLDEELQDARKVISITVQNIHSKEDLRKMMQNTGDDIKKIFIEIDKIKLHLAKEKQSLRSFSPKVVIFHLVDVLHACDHKSHESVES</sequence>
<keyword evidence="1" id="KW-0175">Coiled coil</keyword>
<gene>
    <name evidence="2" type="ORF">EZV62_002663</name>
</gene>
<evidence type="ECO:0000256" key="1">
    <source>
        <dbReference type="SAM" id="Coils"/>
    </source>
</evidence>
<comment type="caution">
    <text evidence="2">The sequence shown here is derived from an EMBL/GenBank/DDBJ whole genome shotgun (WGS) entry which is preliminary data.</text>
</comment>
<keyword evidence="3" id="KW-1185">Reference proteome</keyword>
<feature type="coiled-coil region" evidence="1">
    <location>
        <begin position="90"/>
        <end position="153"/>
    </location>
</feature>
<name>A0A5C7IYX1_9ROSI</name>
<feature type="coiled-coil region" evidence="1">
    <location>
        <begin position="29"/>
        <end position="63"/>
    </location>
</feature>
<dbReference type="EMBL" id="VAHF01000001">
    <property type="protein sequence ID" value="TXG74084.1"/>
    <property type="molecule type" value="Genomic_DNA"/>
</dbReference>
<proteinExistence type="predicted"/>
<accession>A0A5C7IYX1</accession>
<dbReference type="OrthoDB" id="10579648at2759"/>
<organism evidence="2 3">
    <name type="scientific">Acer yangbiense</name>
    <dbReference type="NCBI Taxonomy" id="1000413"/>
    <lineage>
        <taxon>Eukaryota</taxon>
        <taxon>Viridiplantae</taxon>
        <taxon>Streptophyta</taxon>
        <taxon>Embryophyta</taxon>
        <taxon>Tracheophyta</taxon>
        <taxon>Spermatophyta</taxon>
        <taxon>Magnoliopsida</taxon>
        <taxon>eudicotyledons</taxon>
        <taxon>Gunneridae</taxon>
        <taxon>Pentapetalae</taxon>
        <taxon>rosids</taxon>
        <taxon>malvids</taxon>
        <taxon>Sapindales</taxon>
        <taxon>Sapindaceae</taxon>
        <taxon>Hippocastanoideae</taxon>
        <taxon>Acereae</taxon>
        <taxon>Acer</taxon>
    </lineage>
</organism>
<dbReference type="Proteomes" id="UP000323000">
    <property type="component" value="Chromosome 1"/>
</dbReference>
<evidence type="ECO:0000313" key="3">
    <source>
        <dbReference type="Proteomes" id="UP000323000"/>
    </source>
</evidence>